<accession>A0A2N5C6Q8</accession>
<keyword evidence="5" id="KW-0547">Nucleotide-binding</keyword>
<sequence length="549" mass="58877">MVAAPLRGILQLFWHGSRTTLAMVGVAVVGAATASVAAPYIFSRLVDGLSDGLSVGHWVETLPVAILLYALLLGLALALQKASAYLAAMVGNHLSYIASTSFFDRLVKKTPRFFVDHNPAEIQSAQMQGGYALEACAQFALTIIVPGAVQLALTLAVLGAVIDLRVTIVVLVYGIVFVALTFLSSRWSKSDLERAATAGQQNAQLVGNAVSSMETLRYFRSTGWMGDRFQASAREILMNWQRYCLKRIAYAGGHGVALAAQFCIAIAIFIPRYRAGLVSVGDVVLFNALLLQLNQPFEMMGLAIENLVRSYAQFKPFARIWAAAEERDGGAARGDVPVTAGALAFRDVAFSYEDGRGIAGVSFVAMRGAITFIVGETGSGKSTILRLALRALEPSAGEIRVDGTDLSSIYRQDWYGAIGVVPQEVMLLNDTLAANITLGRSLDENRLGEAAAKAAILERIKALPDGFATVVGERGLKLSGGERQRIAIARALYGKPEFLFLDEASSALDDTTEAGIMDHIRRIAGEVTVVAITHRKAVIRDTDHLVQLG</sequence>
<dbReference type="GO" id="GO:0140359">
    <property type="term" value="F:ABC-type transporter activity"/>
    <property type="evidence" value="ECO:0007669"/>
    <property type="project" value="InterPro"/>
</dbReference>
<dbReference type="Pfam" id="PF00005">
    <property type="entry name" value="ABC_tran"/>
    <property type="match status" value="1"/>
</dbReference>
<proteinExistence type="predicted"/>
<evidence type="ECO:0000256" key="7">
    <source>
        <dbReference type="ARBA" id="ARBA00022989"/>
    </source>
</evidence>
<dbReference type="SMART" id="SM00382">
    <property type="entry name" value="AAA"/>
    <property type="match status" value="1"/>
</dbReference>
<gene>
    <name evidence="12" type="ORF">CYJ10_24240</name>
</gene>
<dbReference type="InterPro" id="IPR003439">
    <property type="entry name" value="ABC_transporter-like_ATP-bd"/>
</dbReference>
<keyword evidence="2" id="KW-1003">Cell membrane</keyword>
<keyword evidence="3" id="KW-0997">Cell inner membrane</keyword>
<dbReference type="PROSITE" id="PS50929">
    <property type="entry name" value="ABC_TM1F"/>
    <property type="match status" value="1"/>
</dbReference>
<evidence type="ECO:0000256" key="5">
    <source>
        <dbReference type="ARBA" id="ARBA00022741"/>
    </source>
</evidence>
<organism evidence="12 13">
    <name type="scientific">Cupriavidus pauculus</name>
    <dbReference type="NCBI Taxonomy" id="82633"/>
    <lineage>
        <taxon>Bacteria</taxon>
        <taxon>Pseudomonadati</taxon>
        <taxon>Pseudomonadota</taxon>
        <taxon>Betaproteobacteria</taxon>
        <taxon>Burkholderiales</taxon>
        <taxon>Burkholderiaceae</taxon>
        <taxon>Cupriavidus</taxon>
    </lineage>
</organism>
<evidence type="ECO:0000256" key="1">
    <source>
        <dbReference type="ARBA" id="ARBA00004651"/>
    </source>
</evidence>
<dbReference type="GO" id="GO:0005886">
    <property type="term" value="C:plasma membrane"/>
    <property type="evidence" value="ECO:0007669"/>
    <property type="project" value="UniProtKB-SubCell"/>
</dbReference>
<feature type="domain" description="ABC transmembrane type-1" evidence="11">
    <location>
        <begin position="22"/>
        <end position="309"/>
    </location>
</feature>
<dbReference type="Gene3D" id="1.20.1560.10">
    <property type="entry name" value="ABC transporter type 1, transmembrane domain"/>
    <property type="match status" value="1"/>
</dbReference>
<feature type="transmembrane region" description="Helical" evidence="9">
    <location>
        <begin position="21"/>
        <end position="42"/>
    </location>
</feature>
<evidence type="ECO:0000256" key="6">
    <source>
        <dbReference type="ARBA" id="ARBA00022840"/>
    </source>
</evidence>
<feature type="transmembrane region" description="Helical" evidence="9">
    <location>
        <begin position="248"/>
        <end position="270"/>
    </location>
</feature>
<evidence type="ECO:0000313" key="13">
    <source>
        <dbReference type="Proteomes" id="UP000234341"/>
    </source>
</evidence>
<dbReference type="PROSITE" id="PS00211">
    <property type="entry name" value="ABC_TRANSPORTER_1"/>
    <property type="match status" value="1"/>
</dbReference>
<dbReference type="GO" id="GO:0016887">
    <property type="term" value="F:ATP hydrolysis activity"/>
    <property type="evidence" value="ECO:0007669"/>
    <property type="project" value="InterPro"/>
</dbReference>
<feature type="transmembrane region" description="Helical" evidence="9">
    <location>
        <begin position="136"/>
        <end position="158"/>
    </location>
</feature>
<dbReference type="AlphaFoldDB" id="A0A2N5C6Q8"/>
<dbReference type="Pfam" id="PF00664">
    <property type="entry name" value="ABC_membrane"/>
    <property type="match status" value="1"/>
</dbReference>
<evidence type="ECO:0000256" key="8">
    <source>
        <dbReference type="ARBA" id="ARBA00023136"/>
    </source>
</evidence>
<dbReference type="SUPFAM" id="SSF90123">
    <property type="entry name" value="ABC transporter transmembrane region"/>
    <property type="match status" value="1"/>
</dbReference>
<dbReference type="Proteomes" id="UP000234341">
    <property type="component" value="Unassembled WGS sequence"/>
</dbReference>
<dbReference type="InterPro" id="IPR039421">
    <property type="entry name" value="Type_1_exporter"/>
</dbReference>
<dbReference type="InterPro" id="IPR011527">
    <property type="entry name" value="ABC1_TM_dom"/>
</dbReference>
<feature type="domain" description="ABC transporter" evidence="10">
    <location>
        <begin position="343"/>
        <end position="548"/>
    </location>
</feature>
<comment type="caution">
    <text evidence="12">The sequence shown here is derived from an EMBL/GenBank/DDBJ whole genome shotgun (WGS) entry which is preliminary data.</text>
</comment>
<dbReference type="Gene3D" id="3.40.50.300">
    <property type="entry name" value="P-loop containing nucleotide triphosphate hydrolases"/>
    <property type="match status" value="1"/>
</dbReference>
<keyword evidence="6 12" id="KW-0067">ATP-binding</keyword>
<dbReference type="PANTHER" id="PTHR24221">
    <property type="entry name" value="ATP-BINDING CASSETTE SUB-FAMILY B"/>
    <property type="match status" value="1"/>
</dbReference>
<feature type="transmembrane region" description="Helical" evidence="9">
    <location>
        <begin position="164"/>
        <end position="184"/>
    </location>
</feature>
<dbReference type="GO" id="GO:0005524">
    <property type="term" value="F:ATP binding"/>
    <property type="evidence" value="ECO:0007669"/>
    <property type="project" value="UniProtKB-KW"/>
</dbReference>
<dbReference type="OrthoDB" id="9802264at2"/>
<comment type="subcellular location">
    <subcellularLocation>
        <location evidence="1">Cell membrane</location>
        <topology evidence="1">Multi-pass membrane protein</topology>
    </subcellularLocation>
</comment>
<reference evidence="12 13" key="1">
    <citation type="submission" date="2017-12" db="EMBL/GenBank/DDBJ databases">
        <title>Genome sequence of the active heterotrophic nitrifier-denitrifier, Cupriavidus pauculus UM1.</title>
        <authorList>
            <person name="Putonti C."/>
            <person name="Castignetti D."/>
        </authorList>
    </citation>
    <scope>NUCLEOTIDE SEQUENCE [LARGE SCALE GENOMIC DNA]</scope>
    <source>
        <strain evidence="12 13">UM1</strain>
    </source>
</reference>
<evidence type="ECO:0000256" key="9">
    <source>
        <dbReference type="SAM" id="Phobius"/>
    </source>
</evidence>
<evidence type="ECO:0000256" key="2">
    <source>
        <dbReference type="ARBA" id="ARBA00022475"/>
    </source>
</evidence>
<evidence type="ECO:0000256" key="4">
    <source>
        <dbReference type="ARBA" id="ARBA00022692"/>
    </source>
</evidence>
<evidence type="ECO:0000259" key="10">
    <source>
        <dbReference type="PROSITE" id="PS50893"/>
    </source>
</evidence>
<keyword evidence="7 9" id="KW-1133">Transmembrane helix</keyword>
<dbReference type="EMBL" id="PJRP01000014">
    <property type="protein sequence ID" value="PLP97915.1"/>
    <property type="molecule type" value="Genomic_DNA"/>
</dbReference>
<dbReference type="InterPro" id="IPR017871">
    <property type="entry name" value="ABC_transporter-like_CS"/>
</dbReference>
<evidence type="ECO:0000259" key="11">
    <source>
        <dbReference type="PROSITE" id="PS50929"/>
    </source>
</evidence>
<dbReference type="InterPro" id="IPR036640">
    <property type="entry name" value="ABC1_TM_sf"/>
</dbReference>
<name>A0A2N5C6Q8_9BURK</name>
<dbReference type="InterPro" id="IPR003593">
    <property type="entry name" value="AAA+_ATPase"/>
</dbReference>
<feature type="transmembrane region" description="Helical" evidence="9">
    <location>
        <begin position="62"/>
        <end position="79"/>
    </location>
</feature>
<keyword evidence="8 9" id="KW-0472">Membrane</keyword>
<evidence type="ECO:0000313" key="12">
    <source>
        <dbReference type="EMBL" id="PLP97915.1"/>
    </source>
</evidence>
<dbReference type="SUPFAM" id="SSF52540">
    <property type="entry name" value="P-loop containing nucleoside triphosphate hydrolases"/>
    <property type="match status" value="1"/>
</dbReference>
<evidence type="ECO:0000256" key="3">
    <source>
        <dbReference type="ARBA" id="ARBA00022519"/>
    </source>
</evidence>
<dbReference type="PANTHER" id="PTHR24221:SF503">
    <property type="entry name" value="MITOCHONDRIAL POTASSIUM CHANNEL ATP-BINDING SUBUNIT"/>
    <property type="match status" value="1"/>
</dbReference>
<dbReference type="PROSITE" id="PS50893">
    <property type="entry name" value="ABC_TRANSPORTER_2"/>
    <property type="match status" value="1"/>
</dbReference>
<keyword evidence="4 9" id="KW-0812">Transmembrane</keyword>
<dbReference type="InterPro" id="IPR027417">
    <property type="entry name" value="P-loop_NTPase"/>
</dbReference>
<protein>
    <submittedName>
        <fullName evidence="12">ABC transporter ATP-binding protein</fullName>
    </submittedName>
</protein>